<feature type="non-terminal residue" evidence="2">
    <location>
        <position position="1"/>
    </location>
</feature>
<keyword evidence="1" id="KW-1133">Transmembrane helix</keyword>
<keyword evidence="1" id="KW-0812">Transmembrane</keyword>
<protein>
    <submittedName>
        <fullName evidence="2">Uncharacterized protein</fullName>
    </submittedName>
</protein>
<keyword evidence="1" id="KW-0472">Membrane</keyword>
<dbReference type="Proteomes" id="UP000593560">
    <property type="component" value="Unassembled WGS sequence"/>
</dbReference>
<feature type="transmembrane region" description="Helical" evidence="1">
    <location>
        <begin position="13"/>
        <end position="32"/>
    </location>
</feature>
<dbReference type="AlphaFoldDB" id="A0A7J9HVS3"/>
<dbReference type="OrthoDB" id="953333at2759"/>
<keyword evidence="3" id="KW-1185">Reference proteome</keyword>
<evidence type="ECO:0000313" key="2">
    <source>
        <dbReference type="EMBL" id="MBA0812995.1"/>
    </source>
</evidence>
<dbReference type="EMBL" id="JABFAD010000011">
    <property type="protein sequence ID" value="MBA0812995.1"/>
    <property type="molecule type" value="Genomic_DNA"/>
</dbReference>
<evidence type="ECO:0000313" key="3">
    <source>
        <dbReference type="Proteomes" id="UP000593560"/>
    </source>
</evidence>
<organism evidence="2 3">
    <name type="scientific">Gossypium harknessii</name>
    <dbReference type="NCBI Taxonomy" id="34285"/>
    <lineage>
        <taxon>Eukaryota</taxon>
        <taxon>Viridiplantae</taxon>
        <taxon>Streptophyta</taxon>
        <taxon>Embryophyta</taxon>
        <taxon>Tracheophyta</taxon>
        <taxon>Spermatophyta</taxon>
        <taxon>Magnoliopsida</taxon>
        <taxon>eudicotyledons</taxon>
        <taxon>Gunneridae</taxon>
        <taxon>Pentapetalae</taxon>
        <taxon>rosids</taxon>
        <taxon>malvids</taxon>
        <taxon>Malvales</taxon>
        <taxon>Malvaceae</taxon>
        <taxon>Malvoideae</taxon>
        <taxon>Gossypium</taxon>
    </lineage>
</organism>
<accession>A0A7J9HVS3</accession>
<gene>
    <name evidence="2" type="ORF">Gohar_026891</name>
</gene>
<evidence type="ECO:0000256" key="1">
    <source>
        <dbReference type="SAM" id="Phobius"/>
    </source>
</evidence>
<reference evidence="2 3" key="1">
    <citation type="journal article" date="2019" name="Genome Biol. Evol.">
        <title>Insights into the evolution of the New World diploid cottons (Gossypium, subgenus Houzingenia) based on genome sequencing.</title>
        <authorList>
            <person name="Grover C.E."/>
            <person name="Arick M.A. 2nd"/>
            <person name="Thrash A."/>
            <person name="Conover J.L."/>
            <person name="Sanders W.S."/>
            <person name="Peterson D.G."/>
            <person name="Frelichowski J.E."/>
            <person name="Scheffler J.A."/>
            <person name="Scheffler B.E."/>
            <person name="Wendel J.F."/>
        </authorList>
    </citation>
    <scope>NUCLEOTIDE SEQUENCE [LARGE SCALE GENOMIC DNA]</scope>
    <source>
        <strain evidence="2">0</strain>
        <tissue evidence="2">Leaf</tissue>
    </source>
</reference>
<sequence length="58" mass="6610">ITSELSTLFGDEILFIISHQLVSLTHFIILLLNVSLNDFGTQTNLLMKPLMILLRRIV</sequence>
<name>A0A7J9HVS3_9ROSI</name>
<feature type="non-terminal residue" evidence="2">
    <location>
        <position position="58"/>
    </location>
</feature>
<comment type="caution">
    <text evidence="2">The sequence shown here is derived from an EMBL/GenBank/DDBJ whole genome shotgun (WGS) entry which is preliminary data.</text>
</comment>
<proteinExistence type="predicted"/>